<feature type="region of interest" description="Disordered" evidence="5">
    <location>
        <begin position="1154"/>
        <end position="1190"/>
    </location>
</feature>
<feature type="region of interest" description="Disordered" evidence="5">
    <location>
        <begin position="1"/>
        <end position="68"/>
    </location>
</feature>
<dbReference type="GO" id="GO:0055037">
    <property type="term" value="C:recycling endosome"/>
    <property type="evidence" value="ECO:0007669"/>
    <property type="project" value="TreeGrafter"/>
</dbReference>
<dbReference type="Gramene" id="OGLUM01G20540.1">
    <property type="protein sequence ID" value="OGLUM01G20540.1"/>
    <property type="gene ID" value="OGLUM01G20540"/>
</dbReference>
<dbReference type="SUPFAM" id="SSF52540">
    <property type="entry name" value="P-loop containing nucleoside triphosphate hydrolases"/>
    <property type="match status" value="1"/>
</dbReference>
<feature type="compositionally biased region" description="Low complexity" evidence="5">
    <location>
        <begin position="914"/>
        <end position="939"/>
    </location>
</feature>
<reference evidence="7" key="3">
    <citation type="submission" date="2018-05" db="EMBL/GenBank/DDBJ databases">
        <title>OgluRS3 (Oryza glumaepatula Reference Sequence Version 3).</title>
        <authorList>
            <person name="Zhang J."/>
            <person name="Kudrna D."/>
            <person name="Lee S."/>
            <person name="Talag J."/>
            <person name="Welchert J."/>
            <person name="Wing R.A."/>
        </authorList>
    </citation>
    <scope>NUCLEOTIDE SEQUENCE [LARGE SCALE GENOMIC DNA]</scope>
</reference>
<feature type="domain" description="NPK1-activating kinesin-like protein C-terminal" evidence="6">
    <location>
        <begin position="638"/>
        <end position="799"/>
    </location>
</feature>
<feature type="coiled-coil region" evidence="4">
    <location>
        <begin position="1289"/>
        <end position="1337"/>
    </location>
</feature>
<feature type="compositionally biased region" description="Basic and acidic residues" evidence="5">
    <location>
        <begin position="1176"/>
        <end position="1185"/>
    </location>
</feature>
<dbReference type="Gene3D" id="1.25.10.10">
    <property type="entry name" value="Leucine-rich Repeat Variant"/>
    <property type="match status" value="2"/>
</dbReference>
<dbReference type="InterPro" id="IPR011989">
    <property type="entry name" value="ARM-like"/>
</dbReference>
<feature type="region of interest" description="Disordered" evidence="5">
    <location>
        <begin position="494"/>
        <end position="559"/>
    </location>
</feature>
<evidence type="ECO:0000256" key="1">
    <source>
        <dbReference type="ARBA" id="ARBA00022701"/>
    </source>
</evidence>
<feature type="region of interest" description="Disordered" evidence="5">
    <location>
        <begin position="997"/>
        <end position="1017"/>
    </location>
</feature>
<feature type="region of interest" description="Disordered" evidence="5">
    <location>
        <begin position="1392"/>
        <end position="1445"/>
    </location>
</feature>
<dbReference type="InterPro" id="IPR021881">
    <property type="entry name" value="NACK_C"/>
</dbReference>
<feature type="repeat" description="HEAT" evidence="3">
    <location>
        <begin position="1981"/>
        <end position="2019"/>
    </location>
</feature>
<reference evidence="7" key="2">
    <citation type="submission" date="2015-04" db="UniProtKB">
        <authorList>
            <consortium name="EnsemblPlants"/>
        </authorList>
    </citation>
    <scope>IDENTIFICATION</scope>
</reference>
<evidence type="ECO:0000313" key="8">
    <source>
        <dbReference type="Proteomes" id="UP000026961"/>
    </source>
</evidence>
<feature type="compositionally biased region" description="Polar residues" evidence="5">
    <location>
        <begin position="1423"/>
        <end position="1432"/>
    </location>
</feature>
<feature type="region of interest" description="Disordered" evidence="5">
    <location>
        <begin position="611"/>
        <end position="632"/>
    </location>
</feature>
<dbReference type="InterPro" id="IPR040362">
    <property type="entry name" value="RELCH"/>
</dbReference>
<feature type="compositionally biased region" description="Basic and acidic residues" evidence="5">
    <location>
        <begin position="890"/>
        <end position="899"/>
    </location>
</feature>
<feature type="compositionally biased region" description="Low complexity" evidence="5">
    <location>
        <begin position="28"/>
        <end position="53"/>
    </location>
</feature>
<name>A0A0D9Y9J2_9ORYZ</name>
<evidence type="ECO:0000256" key="3">
    <source>
        <dbReference type="PROSITE-ProRule" id="PRU00103"/>
    </source>
</evidence>
<feature type="compositionally biased region" description="Basic and acidic residues" evidence="5">
    <location>
        <begin position="1399"/>
        <end position="1408"/>
    </location>
</feature>
<dbReference type="GO" id="GO:0005874">
    <property type="term" value="C:microtubule"/>
    <property type="evidence" value="ECO:0007669"/>
    <property type="project" value="UniProtKB-KW"/>
</dbReference>
<feature type="compositionally biased region" description="Low complexity" evidence="5">
    <location>
        <begin position="2166"/>
        <end position="2177"/>
    </location>
</feature>
<evidence type="ECO:0000256" key="4">
    <source>
        <dbReference type="SAM" id="Coils"/>
    </source>
</evidence>
<dbReference type="PANTHER" id="PTHR32059">
    <property type="entry name" value="RAB11-BINDING PROTEIN RELCH"/>
    <property type="match status" value="1"/>
</dbReference>
<feature type="compositionally biased region" description="Basic and acidic residues" evidence="5">
    <location>
        <begin position="510"/>
        <end position="530"/>
    </location>
</feature>
<feature type="compositionally biased region" description="Basic and acidic residues" evidence="5">
    <location>
        <begin position="536"/>
        <end position="551"/>
    </location>
</feature>
<dbReference type="GO" id="GO:0005802">
    <property type="term" value="C:trans-Golgi network"/>
    <property type="evidence" value="ECO:0007669"/>
    <property type="project" value="InterPro"/>
</dbReference>
<evidence type="ECO:0000259" key="6">
    <source>
        <dbReference type="Pfam" id="PF11995"/>
    </source>
</evidence>
<dbReference type="eggNOG" id="KOG0211">
    <property type="taxonomic scope" value="Eukaryota"/>
</dbReference>
<dbReference type="Proteomes" id="UP000026961">
    <property type="component" value="Chromosome 1"/>
</dbReference>
<evidence type="ECO:0000256" key="2">
    <source>
        <dbReference type="ARBA" id="ARBA00023054"/>
    </source>
</evidence>
<accession>A0A0D9Y9J2</accession>
<dbReference type="PROSITE" id="PS50077">
    <property type="entry name" value="HEAT_REPEAT"/>
    <property type="match status" value="1"/>
</dbReference>
<dbReference type="InterPro" id="IPR016024">
    <property type="entry name" value="ARM-type_fold"/>
</dbReference>
<dbReference type="STRING" id="40148.A0A0D9Y9J2"/>
<feature type="compositionally biased region" description="Low complexity" evidence="5">
    <location>
        <begin position="839"/>
        <end position="848"/>
    </location>
</feature>
<dbReference type="InterPro" id="IPR021133">
    <property type="entry name" value="HEAT_type_2"/>
</dbReference>
<feature type="compositionally biased region" description="Gly residues" evidence="5">
    <location>
        <begin position="54"/>
        <end position="65"/>
    </location>
</feature>
<keyword evidence="1" id="KW-0493">Microtubule</keyword>
<dbReference type="EnsemblPlants" id="OGLUM01G20540.1">
    <property type="protein sequence ID" value="OGLUM01G20540.1"/>
    <property type="gene ID" value="OGLUM01G20540"/>
</dbReference>
<protein>
    <recommendedName>
        <fullName evidence="6">NPK1-activating kinesin-like protein C-terminal domain-containing protein</fullName>
    </recommendedName>
</protein>
<feature type="region of interest" description="Disordered" evidence="5">
    <location>
        <begin position="2156"/>
        <end position="2182"/>
    </location>
</feature>
<evidence type="ECO:0000256" key="5">
    <source>
        <dbReference type="SAM" id="MobiDB-lite"/>
    </source>
</evidence>
<keyword evidence="2 4" id="KW-0175">Coiled coil</keyword>
<feature type="coiled-coil region" evidence="4">
    <location>
        <begin position="233"/>
        <end position="301"/>
    </location>
</feature>
<dbReference type="GO" id="GO:0032367">
    <property type="term" value="P:intracellular cholesterol transport"/>
    <property type="evidence" value="ECO:0007669"/>
    <property type="project" value="InterPro"/>
</dbReference>
<feature type="compositionally biased region" description="Low complexity" evidence="5">
    <location>
        <begin position="500"/>
        <end position="509"/>
    </location>
</feature>
<dbReference type="HOGENOM" id="CLU_231466_0_0_1"/>
<feature type="coiled-coil region" evidence="4">
    <location>
        <begin position="350"/>
        <end position="458"/>
    </location>
</feature>
<dbReference type="InterPro" id="IPR006594">
    <property type="entry name" value="LisH"/>
</dbReference>
<organism evidence="7">
    <name type="scientific">Oryza glumipatula</name>
    <dbReference type="NCBI Taxonomy" id="40148"/>
    <lineage>
        <taxon>Eukaryota</taxon>
        <taxon>Viridiplantae</taxon>
        <taxon>Streptophyta</taxon>
        <taxon>Embryophyta</taxon>
        <taxon>Tracheophyta</taxon>
        <taxon>Spermatophyta</taxon>
        <taxon>Magnoliopsida</taxon>
        <taxon>Liliopsida</taxon>
        <taxon>Poales</taxon>
        <taxon>Poaceae</taxon>
        <taxon>BOP clade</taxon>
        <taxon>Oryzoideae</taxon>
        <taxon>Oryzeae</taxon>
        <taxon>Oryzinae</taxon>
        <taxon>Oryza</taxon>
    </lineage>
</organism>
<feature type="compositionally biased region" description="Basic and acidic residues" evidence="5">
    <location>
        <begin position="1"/>
        <end position="13"/>
    </location>
</feature>
<evidence type="ECO:0000313" key="7">
    <source>
        <dbReference type="EnsemblPlants" id="OGLUM01G20540.1"/>
    </source>
</evidence>
<dbReference type="SUPFAM" id="SSF48371">
    <property type="entry name" value="ARM repeat"/>
    <property type="match status" value="1"/>
</dbReference>
<dbReference type="PANTHER" id="PTHR32059:SF0">
    <property type="entry name" value="RAB11-BINDING PROTEIN RELCH"/>
    <property type="match status" value="1"/>
</dbReference>
<feature type="region of interest" description="Disordered" evidence="5">
    <location>
        <begin position="134"/>
        <end position="153"/>
    </location>
</feature>
<dbReference type="Pfam" id="PF11995">
    <property type="entry name" value="DUF3490"/>
    <property type="match status" value="1"/>
</dbReference>
<feature type="compositionally biased region" description="Gly residues" evidence="5">
    <location>
        <begin position="940"/>
        <end position="951"/>
    </location>
</feature>
<dbReference type="SMART" id="SM00667">
    <property type="entry name" value="LisH"/>
    <property type="match status" value="2"/>
</dbReference>
<sequence length="2205" mass="242145">MAGRGEDVLHRDQSSPVTLPPALGPMTAGRASSLASSPAGSAVGREAAAATTRGSGGEGAGGGRGSCSPTSISPLPFLLIRVPPPRSSPDPAGRWLPAARQVDGSLAAWRVSCSLAQRLCGGSSVAQHLPGGAVAQDLAPSSGPPRQRGDEGQWWPPTRSFLSSQSFLATGAVAGEERWASLCNCVVNFLLEERTAIICTMSPAQTHVEQSRNTLFFATCAKEVTNNAKVNMVVSDKQLVKHLQMEVARLEAELRTPDRASSSEIIIMERDRKIRQMEKEMEELKKQRDNAQLKLEELQKKMGDNQPGWNPFDSPQRTRKCLTYSGSLQPSNKMKIRSSIRQSATAPFMLKHEIRKLEQLQQQLEVEANRAIEVLHKEVECHKHGNQDAAETIAKLQAEIRGMQSVRSDRDVDMITDEGNGSDLKEEISRLHMQDNDIAKLEAKLENVQRSIDRLVMSLPNVGTQCNETTPKSNRAKKKKRMLLPLGVSNINRPNLIRAPCSPLSSSRPLEPEVENRAPEGDTVSHEGSERATPTKSEDTGDVSSRDETPRYRRSSSVNMKKMQKMFQNAAEENVRNIRAYVTELKERVAKLQYQKQLLVCQVLELESNEGKTNDMEEDSEENAGSLQDGPDSWDRLFKEQMQHIIQLWDLCHVSIIHRTQFYLLFRGDRADQIYIEVEVRRLTWLQQHFAEVGDASPAAGDDSTISLASSIKALRNEREFLARRMGSRLTEEERERLFIKWQVPLEAKQRKLQLVNRLWTDPNDQAHIDESADIVARLVGFCEGGNISKEMFELNFAVPASRKPWLMGWQPISNMIREKTQLWGCALPSGGRETAGRGSSLPSAGSNASGGGSPSAGSGASPPSPPLPRHGAAGGLDGSPTTAATMAGRGEDVLHRDQSSPVTLPPALGPMTAGRASSLASSPAGSAVGREAAAATTRGSGGEGAGGGRGSCSPTSISPLPFLLIRVPPPRSSPDPAGRWLPAARQVDGSLAAWRFPTRPTGLSRDPPTTACGGSAPRRRRLIDRVGRRRPPPPPDPEVMEATGAVAGEERWASLCNCVVNFLLEERYHLTALELLQELQEDGRHAHALRLRSFFSDPALFPPDLVARASSAPPGADPQSLLEEKIAAEEKLALTDYDLRLAREDLSRLKLELQKQKESSPDGSNATDALTNEGSSHHDKRDAKISTLGPLKDNERKDLNCAVKEYLLLAGYRLAAMTFIEEVPDQDLDVWINSSACVPDALRRYYYQYLSSTTEAAEEKISILRENETLLKDNESLGAEKDALIKSREVANSQIAALRKSLEAAHKDIKEKEKTVQDLKQSLDVQRKELNDCRAEITSLKMHIEGTRSSKRLSSGDTDGLIPANSMEEIVVLSSEHDNLKGSESITSKLASEVSLTEGKKKDHENMESSLEGSPGPEAEVSCSTAENSGYGTSGEDKSGTNTCFEDLSVNGNLHGSGNSQGDSDSISVYLTDDKVHTEKVESPYKQKSSDKMALETIKIVSDALPKIVPYVLINHREELLPLIICAIEKHPDSDVRDSLTHTLFNLIKRPDGQQRRIIMDACVELAKSVGEMRTETELLPQCWEQINHQYEERRLLVAQSCGELAVYVRPEIRDSLILSIVQQLVEDSATVVREAATHNLTLLLPLFPNLDKYYKVEELMFQLVCDPSGAVVNVALKELVPAVVRWGDKLDQILRILLAHILASAQRCPPVSGVEGAIDSHLRVLGEQERWNIDVLLRMLTELLPFIHQKAISTCPFAADPSTGTMPESYFSKSCLKLYAAGDTEWSAFEWMHTECLPDLIKLACLLPAKEDNLRTVIRKYLLDVSGRYGIDYLEHVMLPVFLVAAGDIDSSDFTYFPLATQSRVRGLRPKTSIAEKLGIVCVLPLLLSGILGYHSKRQQLEEYLRKLLIQNTKDGSFSMHHTAEIIDAVRMFEEHHVAVFNIVWEMVVISDANLKTNAAALLKALVPYISVKVASTHVLPALITLGSDQNLTVKYASIEAFGAVAQHFKNDMVVDKIRIQMDAFLEDGSHEATVSVIRALAVAIFKLTSAPPTGNDIERRREIANVFCEALRAVDATDLPATSVRDLLLPSIQNLLKDLDALDPAHKEALEVIARERSGGKLESLGKVMGAHLGIASSMSSFFGESSLLVKKESGEQHDTAATTPSQPTPQTQQENTRFGRIMLGGFGDMLRGKAKGSDEPS</sequence>
<proteinExistence type="predicted"/>
<reference evidence="7" key="1">
    <citation type="submission" date="2013-08" db="EMBL/GenBank/DDBJ databases">
        <title>Oryza genome evolution.</title>
        <authorList>
            <person name="Wing R.A."/>
            <person name="Panaud O."/>
            <person name="Oliveira A.C."/>
        </authorList>
    </citation>
    <scope>NUCLEOTIDE SEQUENCE</scope>
</reference>
<feature type="compositionally biased region" description="Polar residues" evidence="5">
    <location>
        <begin position="1162"/>
        <end position="1175"/>
    </location>
</feature>
<dbReference type="Gene3D" id="1.20.58.1980">
    <property type="match status" value="1"/>
</dbReference>
<keyword evidence="8" id="KW-1185">Reference proteome</keyword>
<dbReference type="eggNOG" id="KOG0242">
    <property type="taxonomic scope" value="Eukaryota"/>
</dbReference>
<feature type="region of interest" description="Disordered" evidence="5">
    <location>
        <begin position="828"/>
        <end position="955"/>
    </location>
</feature>
<dbReference type="PROSITE" id="PS50896">
    <property type="entry name" value="LISH"/>
    <property type="match status" value="2"/>
</dbReference>
<dbReference type="InterPro" id="IPR027417">
    <property type="entry name" value="P-loop_NTPase"/>
</dbReference>